<gene>
    <name evidence="1" type="ORF">Tci_499257</name>
</gene>
<evidence type="ECO:0000313" key="1">
    <source>
        <dbReference type="EMBL" id="GEZ27284.1"/>
    </source>
</evidence>
<reference evidence="1" key="1">
    <citation type="journal article" date="2019" name="Sci. Rep.">
        <title>Draft genome of Tanacetum cinerariifolium, the natural source of mosquito coil.</title>
        <authorList>
            <person name="Yamashiro T."/>
            <person name="Shiraishi A."/>
            <person name="Satake H."/>
            <person name="Nakayama K."/>
        </authorList>
    </citation>
    <scope>NUCLEOTIDE SEQUENCE</scope>
</reference>
<comment type="caution">
    <text evidence="1">The sequence shown here is derived from an EMBL/GenBank/DDBJ whole genome shotgun (WGS) entry which is preliminary data.</text>
</comment>
<dbReference type="AlphaFoldDB" id="A0A699I8H6"/>
<accession>A0A699I8H6</accession>
<proteinExistence type="predicted"/>
<protein>
    <submittedName>
        <fullName evidence="1">Uncharacterized protein</fullName>
    </submittedName>
</protein>
<sequence length="168" mass="19717">MQKKKNDVKARTTLLLSLPDEHQLRFSKYKTVRELWAAILKTFGENENPIHSLGDYSRPSHKGYQNTIDLLDGNNVVPLRSDTILLVENEFSFQGLRFADRNQHLKANNWLECLPTGSIFTWEDLTTPLGWNSKKVHVNWAHLEKKRTRLQLYTKVDEEIAYSGWRRH</sequence>
<name>A0A699I8H6_TANCI</name>
<organism evidence="1">
    <name type="scientific">Tanacetum cinerariifolium</name>
    <name type="common">Dalmatian daisy</name>
    <name type="synonym">Chrysanthemum cinerariifolium</name>
    <dbReference type="NCBI Taxonomy" id="118510"/>
    <lineage>
        <taxon>Eukaryota</taxon>
        <taxon>Viridiplantae</taxon>
        <taxon>Streptophyta</taxon>
        <taxon>Embryophyta</taxon>
        <taxon>Tracheophyta</taxon>
        <taxon>Spermatophyta</taxon>
        <taxon>Magnoliopsida</taxon>
        <taxon>eudicotyledons</taxon>
        <taxon>Gunneridae</taxon>
        <taxon>Pentapetalae</taxon>
        <taxon>asterids</taxon>
        <taxon>campanulids</taxon>
        <taxon>Asterales</taxon>
        <taxon>Asteraceae</taxon>
        <taxon>Asteroideae</taxon>
        <taxon>Anthemideae</taxon>
        <taxon>Anthemidinae</taxon>
        <taxon>Tanacetum</taxon>
    </lineage>
</organism>
<dbReference type="EMBL" id="BKCJ010259629">
    <property type="protein sequence ID" value="GEZ27284.1"/>
    <property type="molecule type" value="Genomic_DNA"/>
</dbReference>